<proteinExistence type="predicted"/>
<feature type="compositionally biased region" description="Basic and acidic residues" evidence="1">
    <location>
        <begin position="177"/>
        <end position="193"/>
    </location>
</feature>
<evidence type="ECO:0000313" key="2">
    <source>
        <dbReference type="EMBL" id="KAE9175433.1"/>
    </source>
</evidence>
<dbReference type="AlphaFoldDB" id="A0A6G0MNU2"/>
<dbReference type="EMBL" id="QXGC01003474">
    <property type="protein sequence ID" value="KAE9175433.1"/>
    <property type="molecule type" value="Genomic_DNA"/>
</dbReference>
<feature type="compositionally biased region" description="Basic and acidic residues" evidence="1">
    <location>
        <begin position="288"/>
        <end position="312"/>
    </location>
</feature>
<accession>A0A6G0MNU2</accession>
<sequence>MMAASKCNPVKNIAEVCARDVQTVADETCDNAAPSTDEKGSRFATVGVYNVESPVCDNAGPVCVTKILVNQIDGQDRRDETGANQASGPDRRRGTRPNLGRNQCRTPDMGDESGMCKPVSNRRDTQTVTNGTRDESALSAEWEDPQMAPFDVFPIEERDHNTTGLACATGVPGKQMSDQDRRDETRSDLGRNQCRTERNQCRTTDMGDEIKNEKAAATDKEIKTEEAGVTAKEIKTEEAGVTDKEVKTEKAGATDEKIRTEEAGATDKEIKTEKAGVTAKEIKTEEAGVTDKEVKTEKAGATDEKIRTEEAGGKQGGVKDGGNLDAKGAGSQVAKLPDVTTTTKEGKIEDAGDEQVCIKEGGDLYAEDVEGQLAMLPEVTTTTEDIQVGNPGEIDPEEIDRECLATSGKGGDLRHRRG</sequence>
<feature type="region of interest" description="Disordered" evidence="1">
    <location>
        <begin position="288"/>
        <end position="347"/>
    </location>
</feature>
<protein>
    <submittedName>
        <fullName evidence="2">Uncharacterized protein</fullName>
    </submittedName>
</protein>
<feature type="region of interest" description="Disordered" evidence="1">
    <location>
        <begin position="378"/>
        <end position="398"/>
    </location>
</feature>
<name>A0A6G0MNU2_9STRA</name>
<organism evidence="2 3">
    <name type="scientific">Phytophthora fragariae</name>
    <dbReference type="NCBI Taxonomy" id="53985"/>
    <lineage>
        <taxon>Eukaryota</taxon>
        <taxon>Sar</taxon>
        <taxon>Stramenopiles</taxon>
        <taxon>Oomycota</taxon>
        <taxon>Peronosporomycetes</taxon>
        <taxon>Peronosporales</taxon>
        <taxon>Peronosporaceae</taxon>
        <taxon>Phytophthora</taxon>
    </lineage>
</organism>
<feature type="region of interest" description="Disordered" evidence="1">
    <location>
        <begin position="164"/>
        <end position="193"/>
    </location>
</feature>
<dbReference type="Proteomes" id="UP000476176">
    <property type="component" value="Unassembled WGS sequence"/>
</dbReference>
<feature type="region of interest" description="Disordered" evidence="1">
    <location>
        <begin position="75"/>
        <end position="145"/>
    </location>
</feature>
<evidence type="ECO:0000313" key="3">
    <source>
        <dbReference type="Proteomes" id="UP000476176"/>
    </source>
</evidence>
<comment type="caution">
    <text evidence="2">The sequence shown here is derived from an EMBL/GenBank/DDBJ whole genome shotgun (WGS) entry which is preliminary data.</text>
</comment>
<gene>
    <name evidence="2" type="ORF">PF004_g26385</name>
</gene>
<evidence type="ECO:0000256" key="1">
    <source>
        <dbReference type="SAM" id="MobiDB-lite"/>
    </source>
</evidence>
<reference evidence="2 3" key="1">
    <citation type="submission" date="2018-09" db="EMBL/GenBank/DDBJ databases">
        <title>Genomic investigation of the strawberry pathogen Phytophthora fragariae indicates pathogenicity is determined by transcriptional variation in three key races.</title>
        <authorList>
            <person name="Adams T.M."/>
            <person name="Armitage A.D."/>
            <person name="Sobczyk M.K."/>
            <person name="Bates H.J."/>
            <person name="Dunwell J.M."/>
            <person name="Nellist C.F."/>
            <person name="Harrison R.J."/>
        </authorList>
    </citation>
    <scope>NUCLEOTIDE SEQUENCE [LARGE SCALE GENOMIC DNA]</scope>
    <source>
        <strain evidence="2 3">BC-23</strain>
    </source>
</reference>